<evidence type="ECO:0000313" key="1">
    <source>
        <dbReference type="EMBL" id="PMB65598.1"/>
    </source>
</evidence>
<sequence>MESILQHCVEVNFKFAKYKSGEAVVTTKIENIQHYASSMVNLEYAKAVYVRFGEMAETGVVLGIIVPGEIAKPLREIKLLDDTH</sequence>
<dbReference type="AlphaFoldDB" id="A0A2N6NE82"/>
<organism evidence="1 2">
    <name type="scientific">Beauveria bassiana</name>
    <name type="common">White muscardine disease fungus</name>
    <name type="synonym">Tritirachium shiotae</name>
    <dbReference type="NCBI Taxonomy" id="176275"/>
    <lineage>
        <taxon>Eukaryota</taxon>
        <taxon>Fungi</taxon>
        <taxon>Dikarya</taxon>
        <taxon>Ascomycota</taxon>
        <taxon>Pezizomycotina</taxon>
        <taxon>Sordariomycetes</taxon>
        <taxon>Hypocreomycetidae</taxon>
        <taxon>Hypocreales</taxon>
        <taxon>Cordycipitaceae</taxon>
        <taxon>Beauveria</taxon>
    </lineage>
</organism>
<accession>A0A2N6NE82</accession>
<comment type="caution">
    <text evidence="1">The sequence shown here is derived from an EMBL/GenBank/DDBJ whole genome shotgun (WGS) entry which is preliminary data.</text>
</comment>
<name>A0A2N6NE82_BEABA</name>
<gene>
    <name evidence="1" type="ORF">BM221_008959</name>
</gene>
<evidence type="ECO:0000313" key="2">
    <source>
        <dbReference type="Proteomes" id="UP000235728"/>
    </source>
</evidence>
<dbReference type="Proteomes" id="UP000235728">
    <property type="component" value="Unassembled WGS sequence"/>
</dbReference>
<proteinExistence type="predicted"/>
<protein>
    <submittedName>
        <fullName evidence="1">Uncharacterized protein</fullName>
    </submittedName>
</protein>
<dbReference type="EMBL" id="MRVG01000010">
    <property type="protein sequence ID" value="PMB65598.1"/>
    <property type="molecule type" value="Genomic_DNA"/>
</dbReference>
<reference evidence="1 2" key="1">
    <citation type="journal article" date="2016" name="Appl. Microbiol. Biotechnol.">
        <title>Characterization of T-DNA insertion mutants with decreased virulence in the entomopathogenic fungus Beauveria bassiana JEF-007.</title>
        <authorList>
            <person name="Kim S."/>
            <person name="Lee S.J."/>
            <person name="Nai Y.S."/>
            <person name="Yu J.S."/>
            <person name="Lee M.R."/>
            <person name="Yang Y.T."/>
            <person name="Kim J.S."/>
        </authorList>
    </citation>
    <scope>NUCLEOTIDE SEQUENCE [LARGE SCALE GENOMIC DNA]</scope>
    <source>
        <strain evidence="1 2">JEF-007</strain>
    </source>
</reference>